<dbReference type="AlphaFoldDB" id="A0A8T0EFB2"/>
<dbReference type="Proteomes" id="UP000807504">
    <property type="component" value="Unassembled WGS sequence"/>
</dbReference>
<name>A0A8T0EFB2_ARGBR</name>
<accession>A0A8T0EFB2</accession>
<organism evidence="1 2">
    <name type="scientific">Argiope bruennichi</name>
    <name type="common">Wasp spider</name>
    <name type="synonym">Aranea bruennichi</name>
    <dbReference type="NCBI Taxonomy" id="94029"/>
    <lineage>
        <taxon>Eukaryota</taxon>
        <taxon>Metazoa</taxon>
        <taxon>Ecdysozoa</taxon>
        <taxon>Arthropoda</taxon>
        <taxon>Chelicerata</taxon>
        <taxon>Arachnida</taxon>
        <taxon>Araneae</taxon>
        <taxon>Araneomorphae</taxon>
        <taxon>Entelegynae</taxon>
        <taxon>Araneoidea</taxon>
        <taxon>Araneidae</taxon>
        <taxon>Argiope</taxon>
    </lineage>
</organism>
<evidence type="ECO:0000313" key="2">
    <source>
        <dbReference type="Proteomes" id="UP000807504"/>
    </source>
</evidence>
<protein>
    <submittedName>
        <fullName evidence="1">Uncharacterized protein</fullName>
    </submittedName>
</protein>
<dbReference type="EMBL" id="JABXBU010002228">
    <property type="protein sequence ID" value="KAF8771320.1"/>
    <property type="molecule type" value="Genomic_DNA"/>
</dbReference>
<gene>
    <name evidence="1" type="ORF">HNY73_018757</name>
</gene>
<keyword evidence="2" id="KW-1185">Reference proteome</keyword>
<reference evidence="1" key="2">
    <citation type="submission" date="2020-06" db="EMBL/GenBank/DDBJ databases">
        <authorList>
            <person name="Sheffer M."/>
        </authorList>
    </citation>
    <scope>NUCLEOTIDE SEQUENCE</scope>
</reference>
<comment type="caution">
    <text evidence="1">The sequence shown here is derived from an EMBL/GenBank/DDBJ whole genome shotgun (WGS) entry which is preliminary data.</text>
</comment>
<evidence type="ECO:0000313" key="1">
    <source>
        <dbReference type="EMBL" id="KAF8771320.1"/>
    </source>
</evidence>
<proteinExistence type="predicted"/>
<sequence length="202" mass="23191">MTEVPVSTISTLEEAAIMKFAVLLSTDKEISQLMKYALHAEVPNQRWKNLLRRKISEMALPAHFHKRLISITSRVSLFMEQLKSIHDEISPAFGGPCQCLHGILHSFVFHSSDGVFDERKTVERIVADQRIDVAFRFTLANIFCMESSRVSLQQQLLRGTQSDSSENNWPNYSESRSLVMLIYKTFCFRQTFLIRGGNFLVD</sequence>
<reference evidence="1" key="1">
    <citation type="journal article" date="2020" name="bioRxiv">
        <title>Chromosome-level reference genome of the European wasp spider Argiope bruennichi: a resource for studies on range expansion and evolutionary adaptation.</title>
        <authorList>
            <person name="Sheffer M.M."/>
            <person name="Hoppe A."/>
            <person name="Krehenwinkel H."/>
            <person name="Uhl G."/>
            <person name="Kuss A.W."/>
            <person name="Jensen L."/>
            <person name="Jensen C."/>
            <person name="Gillespie R.G."/>
            <person name="Hoff K.J."/>
            <person name="Prost S."/>
        </authorList>
    </citation>
    <scope>NUCLEOTIDE SEQUENCE</scope>
</reference>